<accession>A0A6B9WJC4</accession>
<evidence type="ECO:0000256" key="2">
    <source>
        <dbReference type="ARBA" id="ARBA00022844"/>
    </source>
</evidence>
<dbReference type="SUPFAM" id="SSF51126">
    <property type="entry name" value="Pectin lyase-like"/>
    <property type="match status" value="1"/>
</dbReference>
<reference evidence="5" key="1">
    <citation type="submission" date="2019-12" db="EMBL/GenBank/DDBJ databases">
        <authorList>
            <person name="Olsen N.S."/>
            <person name="Junco L.M.F."/>
            <person name="Kot W."/>
            <person name="Hansen L.H."/>
        </authorList>
    </citation>
    <scope>NUCLEOTIDE SEQUENCE [LARGE SCALE GENOMIC DNA]</scope>
</reference>
<dbReference type="Pfam" id="PF18668">
    <property type="entry name" value="Tail_spike_N"/>
    <property type="match status" value="1"/>
</dbReference>
<dbReference type="InterPro" id="IPR011050">
    <property type="entry name" value="Pectin_lyase_fold/virulence"/>
</dbReference>
<evidence type="ECO:0000259" key="3">
    <source>
        <dbReference type="Pfam" id="PF18668"/>
    </source>
</evidence>
<dbReference type="Gene3D" id="2.10.10.80">
    <property type="match status" value="1"/>
</dbReference>
<sequence>MSTTITNLPETSKVNGSDYLVLDQPDKTVKSTVSNFLADTGVVLATQLKDTDGADLIQSSNGNTVQEELNNNLLNDREQWRRSLAEAGLTLVSGSFEEGATVNSKTDAVWHISVGQCYTWHGAFPKTVPADSTPTSTGGVGPSAWVSVGDASLRSIAQYRANNIEALKSLPLAVGDIVNIAGYYDVFDGAQHYRVISDADDGTGVQLNNGLWANIIINGDACVDWFGAKGDGVADDWWAINKAINASISTAYQGGWWETSSRNPKFKVHLSRRSYRITRQILLPPYIEFYGMGSRWYFSGDNNSRLIPDFDNPLQFAVKSASYIVETGELAPEGWYSGVVWVDPKKLTTCHGIKTYGYSIEPTKQILGGIRLIASPISHVYDIFITNVDFGVLLNCSWVSKVDVKTHHNKCGVMSSHDGNNTHVDGYFTGTEIKPLDGNPYLNPIESLDPTTGLQDKSISDPDSKIGVIFYWSQGSTSTNMTCEGNTISLAVAKGGADVRCLYSERNSDCTFTGYSSLVTIGEITGIGDGGTFELGVNNTISLDKDTQYGVAKRFKYVSEWGNKMFMPSSWKEYTKGCLVKGFDYSEIFVDAINGDDTNVGSSLYPVKTLERALTLVNSVYTTSNLLSSVPRDRVIKLVGSATYYPDGQHRFIGGSLTITKADNSRPIVNLSKPIRINDTSLVFEEVNLVRPTDDHGNGENGAIFLEDGSNEVRLKNCDLSLQKFSFLYPTWGFAGICTLVLHGVSVTGDSTTRMIQTADGYHDLHLFNVISYETTYTGGIESRLDKGYDIPADRRGHILGVSI</sequence>
<dbReference type="Gene3D" id="2.160.20.10">
    <property type="entry name" value="Single-stranded right-handed beta-helix, Pectin lyase-like"/>
    <property type="match status" value="1"/>
</dbReference>
<evidence type="ECO:0000256" key="1">
    <source>
        <dbReference type="ARBA" id="ARBA00004328"/>
    </source>
</evidence>
<evidence type="ECO:0000313" key="5">
    <source>
        <dbReference type="Proteomes" id="UP000464338"/>
    </source>
</evidence>
<organism evidence="4 5">
    <name type="scientific">Escherichia phage ukendt</name>
    <dbReference type="NCBI Taxonomy" id="2696458"/>
    <lineage>
        <taxon>Viruses</taxon>
        <taxon>Duplodnaviria</taxon>
        <taxon>Heunggongvirae</taxon>
        <taxon>Uroviricota</taxon>
        <taxon>Caudoviricetes</taxon>
        <taxon>Stephanstirmvirinae</taxon>
        <taxon>Phapecoctavirus</taxon>
        <taxon>Phapecoctavirus ukendt</taxon>
    </lineage>
</organism>
<proteinExistence type="predicted"/>
<keyword evidence="5" id="KW-1185">Reference proteome</keyword>
<dbReference type="GO" id="GO:0044423">
    <property type="term" value="C:virion component"/>
    <property type="evidence" value="ECO:0007669"/>
    <property type="project" value="UniProtKB-KW"/>
</dbReference>
<keyword evidence="2" id="KW-0946">Virion</keyword>
<dbReference type="EMBL" id="MN850565">
    <property type="protein sequence ID" value="QHR65034.1"/>
    <property type="molecule type" value="Genomic_DNA"/>
</dbReference>
<feature type="domain" description="Tail spike TSP1/Gp66 N-terminal" evidence="3">
    <location>
        <begin position="93"/>
        <end position="150"/>
    </location>
</feature>
<name>A0A6B9WJC4_9CAUD</name>
<dbReference type="InterPro" id="IPR012334">
    <property type="entry name" value="Pectin_lyas_fold"/>
</dbReference>
<dbReference type="Proteomes" id="UP000464338">
    <property type="component" value="Segment"/>
</dbReference>
<evidence type="ECO:0000313" key="4">
    <source>
        <dbReference type="EMBL" id="QHR65034.1"/>
    </source>
</evidence>
<protein>
    <recommendedName>
        <fullName evidence="3">Tail spike TSP1/Gp66 N-terminal domain-containing protein</fullName>
    </recommendedName>
</protein>
<comment type="subcellular location">
    <subcellularLocation>
        <location evidence="1">Virion</location>
    </subcellularLocation>
</comment>
<dbReference type="GO" id="GO:0019058">
    <property type="term" value="P:viral life cycle"/>
    <property type="evidence" value="ECO:0007669"/>
    <property type="project" value="UniProtKB-ARBA"/>
</dbReference>
<dbReference type="GO" id="GO:0051701">
    <property type="term" value="P:biological process involved in interaction with host"/>
    <property type="evidence" value="ECO:0007669"/>
    <property type="project" value="UniProtKB-ARBA"/>
</dbReference>
<dbReference type="InterPro" id="IPR040775">
    <property type="entry name" value="Tail_spike_N"/>
</dbReference>
<gene>
    <name evidence="4" type="ORF">ukendt_238</name>
</gene>